<name>A0AAN6ZUC1_9PEZI</name>
<dbReference type="PRINTS" id="PR00092">
    <property type="entry name" value="TYROSINASE"/>
</dbReference>
<accession>A0AAN6ZUC1</accession>
<dbReference type="SUPFAM" id="SSF48056">
    <property type="entry name" value="Di-copper centre-containing domain"/>
    <property type="match status" value="1"/>
</dbReference>
<organism evidence="4 5">
    <name type="scientific">Chaetomidium leptoderma</name>
    <dbReference type="NCBI Taxonomy" id="669021"/>
    <lineage>
        <taxon>Eukaryota</taxon>
        <taxon>Fungi</taxon>
        <taxon>Dikarya</taxon>
        <taxon>Ascomycota</taxon>
        <taxon>Pezizomycotina</taxon>
        <taxon>Sordariomycetes</taxon>
        <taxon>Sordariomycetidae</taxon>
        <taxon>Sordariales</taxon>
        <taxon>Chaetomiaceae</taxon>
        <taxon>Chaetomidium</taxon>
    </lineage>
</organism>
<dbReference type="InterPro" id="IPR008922">
    <property type="entry name" value="Di-copper_centre_dom_sf"/>
</dbReference>
<reference evidence="4" key="2">
    <citation type="submission" date="2023-05" db="EMBL/GenBank/DDBJ databases">
        <authorList>
            <consortium name="Lawrence Berkeley National Laboratory"/>
            <person name="Steindorff A."/>
            <person name="Hensen N."/>
            <person name="Bonometti L."/>
            <person name="Westerberg I."/>
            <person name="Brannstrom I.O."/>
            <person name="Guillou S."/>
            <person name="Cros-Aarteil S."/>
            <person name="Calhoun S."/>
            <person name="Haridas S."/>
            <person name="Kuo A."/>
            <person name="Mondo S."/>
            <person name="Pangilinan J."/>
            <person name="Riley R."/>
            <person name="Labutti K."/>
            <person name="Andreopoulos B."/>
            <person name="Lipzen A."/>
            <person name="Chen C."/>
            <person name="Yanf M."/>
            <person name="Daum C."/>
            <person name="Ng V."/>
            <person name="Clum A."/>
            <person name="Ohm R."/>
            <person name="Martin F."/>
            <person name="Silar P."/>
            <person name="Natvig D."/>
            <person name="Lalanne C."/>
            <person name="Gautier V."/>
            <person name="Ament-Velasquez S.L."/>
            <person name="Kruys A."/>
            <person name="Hutchinson M.I."/>
            <person name="Powell A.J."/>
            <person name="Barry K."/>
            <person name="Miller A.N."/>
            <person name="Grigoriev I.V."/>
            <person name="Debuchy R."/>
            <person name="Gladieux P."/>
            <person name="Thoren M.H."/>
            <person name="Johannesson H."/>
        </authorList>
    </citation>
    <scope>NUCLEOTIDE SEQUENCE</scope>
    <source>
        <strain evidence="4">CBS 538.74</strain>
    </source>
</reference>
<evidence type="ECO:0000313" key="5">
    <source>
        <dbReference type="Proteomes" id="UP001302745"/>
    </source>
</evidence>
<dbReference type="PANTHER" id="PTHR11474">
    <property type="entry name" value="TYROSINASE FAMILY MEMBER"/>
    <property type="match status" value="1"/>
</dbReference>
<gene>
    <name evidence="4" type="ORF">C8A00DRAFT_46195</name>
</gene>
<dbReference type="PROSITE" id="PS00497">
    <property type="entry name" value="TYROSINASE_1"/>
    <property type="match status" value="1"/>
</dbReference>
<dbReference type="InterPro" id="IPR002227">
    <property type="entry name" value="Tyrosinase_Cu-bd"/>
</dbReference>
<reference evidence="4" key="1">
    <citation type="journal article" date="2023" name="Mol. Phylogenet. Evol.">
        <title>Genome-scale phylogeny and comparative genomics of the fungal order Sordariales.</title>
        <authorList>
            <person name="Hensen N."/>
            <person name="Bonometti L."/>
            <person name="Westerberg I."/>
            <person name="Brannstrom I.O."/>
            <person name="Guillou S."/>
            <person name="Cros-Aarteil S."/>
            <person name="Calhoun S."/>
            <person name="Haridas S."/>
            <person name="Kuo A."/>
            <person name="Mondo S."/>
            <person name="Pangilinan J."/>
            <person name="Riley R."/>
            <person name="LaButti K."/>
            <person name="Andreopoulos B."/>
            <person name="Lipzen A."/>
            <person name="Chen C."/>
            <person name="Yan M."/>
            <person name="Daum C."/>
            <person name="Ng V."/>
            <person name="Clum A."/>
            <person name="Steindorff A."/>
            <person name="Ohm R.A."/>
            <person name="Martin F."/>
            <person name="Silar P."/>
            <person name="Natvig D.O."/>
            <person name="Lalanne C."/>
            <person name="Gautier V."/>
            <person name="Ament-Velasquez S.L."/>
            <person name="Kruys A."/>
            <person name="Hutchinson M.I."/>
            <person name="Powell A.J."/>
            <person name="Barry K."/>
            <person name="Miller A.N."/>
            <person name="Grigoriev I.V."/>
            <person name="Debuchy R."/>
            <person name="Gladieux P."/>
            <person name="Hiltunen Thoren M."/>
            <person name="Johannesson H."/>
        </authorList>
    </citation>
    <scope>NUCLEOTIDE SEQUENCE</scope>
    <source>
        <strain evidence="4">CBS 538.74</strain>
    </source>
</reference>
<evidence type="ECO:0000256" key="1">
    <source>
        <dbReference type="ARBA" id="ARBA00022723"/>
    </source>
</evidence>
<dbReference type="Proteomes" id="UP001302745">
    <property type="component" value="Unassembled WGS sequence"/>
</dbReference>
<proteinExistence type="predicted"/>
<sequence length="341" mass="38266">MALVWICQTIRHLGREVQSASPADPEAAASKRIDHLQREYQKYIRDTIETRKTGCTSKNILRRREWGSLSQKDRRSYIDAVYCLHNNHTTITPTTDIPGVRNRYDDFVGAHLLLTPVVHLDGLFLPFHRFYLQLYETALRTECGYTGAHPYWDWTLSYTDPRQSTMFDGSPWSMGSNGAFAGPFAADTTFRVNLGPVAFEPVGPDGGFGYNPRCLTRDLSLEAASNTRPTNVSALLEGCADLACLNVRMDDPKGGVHGSGHIQVGGIALDRYVDRLWTIWQNLGDPQDRTYQVWGTQTAWNMPPSDNVTLDTPVPFGSLSDPKPIRELVSTIDGPFCYIYE</sequence>
<comment type="caution">
    <text evidence="4">The sequence shown here is derived from an EMBL/GenBank/DDBJ whole genome shotgun (WGS) entry which is preliminary data.</text>
</comment>
<evidence type="ECO:0000313" key="4">
    <source>
        <dbReference type="EMBL" id="KAK4150399.1"/>
    </source>
</evidence>
<dbReference type="EMBL" id="MU857074">
    <property type="protein sequence ID" value="KAK4150399.1"/>
    <property type="molecule type" value="Genomic_DNA"/>
</dbReference>
<dbReference type="Gene3D" id="1.10.1280.10">
    <property type="entry name" value="Di-copper center containing domain from catechol oxidase"/>
    <property type="match status" value="1"/>
</dbReference>
<protein>
    <recommendedName>
        <fullName evidence="3">Tyrosinase copper-binding domain-containing protein</fullName>
    </recommendedName>
</protein>
<dbReference type="InterPro" id="IPR050316">
    <property type="entry name" value="Tyrosinase/Hemocyanin"/>
</dbReference>
<dbReference type="AlphaFoldDB" id="A0AAN6ZUC1"/>
<dbReference type="GO" id="GO:0016491">
    <property type="term" value="F:oxidoreductase activity"/>
    <property type="evidence" value="ECO:0007669"/>
    <property type="project" value="InterPro"/>
</dbReference>
<dbReference type="PANTHER" id="PTHR11474:SF126">
    <property type="entry name" value="TYROSINASE-LIKE PROTEIN TYR-1-RELATED"/>
    <property type="match status" value="1"/>
</dbReference>
<dbReference type="Pfam" id="PF00264">
    <property type="entry name" value="Tyrosinase"/>
    <property type="match status" value="1"/>
</dbReference>
<evidence type="ECO:0000259" key="3">
    <source>
        <dbReference type="PROSITE" id="PS00497"/>
    </source>
</evidence>
<keyword evidence="2" id="KW-0186">Copper</keyword>
<feature type="domain" description="Tyrosinase copper-binding" evidence="3">
    <location>
        <begin position="119"/>
        <end position="136"/>
    </location>
</feature>
<keyword evidence="5" id="KW-1185">Reference proteome</keyword>
<dbReference type="GO" id="GO:0046872">
    <property type="term" value="F:metal ion binding"/>
    <property type="evidence" value="ECO:0007669"/>
    <property type="project" value="UniProtKB-KW"/>
</dbReference>
<evidence type="ECO:0000256" key="2">
    <source>
        <dbReference type="ARBA" id="ARBA00023008"/>
    </source>
</evidence>
<keyword evidence="1" id="KW-0479">Metal-binding</keyword>